<comment type="caution">
    <text evidence="8">The sequence shown here is derived from an EMBL/GenBank/DDBJ whole genome shotgun (WGS) entry which is preliminary data.</text>
</comment>
<gene>
    <name evidence="8" type="ORF">JM93_03169</name>
</gene>
<dbReference type="InterPro" id="IPR051800">
    <property type="entry name" value="PqiA-PqiB_transport"/>
</dbReference>
<sequence length="569" mass="62209">MPGLSGIANKIKKTMMTTSNAIPSAKVKTKSERKFSFVWLVPVLAAIIGGAVAWQTYAEQGPLIEIEFDAGSGIEAGKTQVKYKDIVIGLVEEVGLTEDYQRVIAKARINRELAKFLGDTTEFWIVRARIDGTSISGLSTILSGAFIEMNWAEEASNQLREFKALDRPPLTPPGTPGKRIILVSDRGGSLNVGSPVYFKQLKAGRIESRRLSDDAQEVIFDAFIEAPFHNFIKEGVKFWNVSGIDVTANSDGLKVHMESLETLLGGGVAFESIDKSLSGPVQEEKPRFDLYQSRDDAEESLFIAKDNDRFRFIAEFNGSISGLKPDAPIEWEGIRLGSVIDVVYQPSIDPDIDDRVYAVLQLQPARIGMPDDLSEDEVRESMTALVARGLRVQLAAGNILTGSKKINLVDKPDAPPAEIDFDATPYPSLPTVDSDLEAIAQNVETLIKNLSELPLDDLVITATNLLKDADTLVSNPDLNKVPSELVVSLRSISALTKNLDAASGDFPQLIQELLALSNSAENMLRGFSPDSEMYVELSATVRDLKSASYSLSELMQRLESNPNALIFGR</sequence>
<feature type="domain" description="Mce/MlaD" evidence="7">
    <location>
        <begin position="61"/>
        <end position="139"/>
    </location>
</feature>
<evidence type="ECO:0000256" key="1">
    <source>
        <dbReference type="ARBA" id="ARBA00004533"/>
    </source>
</evidence>
<dbReference type="AlphaFoldDB" id="A0A562SU81"/>
<evidence type="ECO:0000256" key="6">
    <source>
        <dbReference type="ARBA" id="ARBA00023136"/>
    </source>
</evidence>
<comment type="subcellular location">
    <subcellularLocation>
        <location evidence="1">Cell inner membrane</location>
    </subcellularLocation>
</comment>
<evidence type="ECO:0000313" key="9">
    <source>
        <dbReference type="Proteomes" id="UP000320593"/>
    </source>
</evidence>
<dbReference type="InterPro" id="IPR003399">
    <property type="entry name" value="Mce/MlaD"/>
</dbReference>
<keyword evidence="2" id="KW-1003">Cell membrane</keyword>
<accession>A0A562SU81</accession>
<organism evidence="8 9">
    <name type="scientific">Roseibium hamelinense</name>
    <dbReference type="NCBI Taxonomy" id="150831"/>
    <lineage>
        <taxon>Bacteria</taxon>
        <taxon>Pseudomonadati</taxon>
        <taxon>Pseudomonadota</taxon>
        <taxon>Alphaproteobacteria</taxon>
        <taxon>Hyphomicrobiales</taxon>
        <taxon>Stappiaceae</taxon>
        <taxon>Roseibium</taxon>
    </lineage>
</organism>
<proteinExistence type="predicted"/>
<protein>
    <submittedName>
        <fullName evidence="8">Paraquat-inducible protein B</fullName>
    </submittedName>
</protein>
<keyword evidence="3" id="KW-0997">Cell inner membrane</keyword>
<feature type="domain" description="Mce/MlaD" evidence="7">
    <location>
        <begin position="177"/>
        <end position="244"/>
    </location>
</feature>
<dbReference type="EMBL" id="VLLF01000007">
    <property type="protein sequence ID" value="TWI84832.1"/>
    <property type="molecule type" value="Genomic_DNA"/>
</dbReference>
<evidence type="ECO:0000259" key="7">
    <source>
        <dbReference type="Pfam" id="PF02470"/>
    </source>
</evidence>
<dbReference type="GO" id="GO:0005886">
    <property type="term" value="C:plasma membrane"/>
    <property type="evidence" value="ECO:0007669"/>
    <property type="project" value="UniProtKB-SubCell"/>
</dbReference>
<dbReference type="Proteomes" id="UP000320593">
    <property type="component" value="Unassembled WGS sequence"/>
</dbReference>
<dbReference type="OrthoDB" id="9806984at2"/>
<dbReference type="PANTHER" id="PTHR30462:SF2">
    <property type="entry name" value="INTERMEMBRANE TRANSPORT PROTEIN PQIB"/>
    <property type="match status" value="1"/>
</dbReference>
<name>A0A562SU81_9HYPH</name>
<reference evidence="8 9" key="1">
    <citation type="submission" date="2019-07" db="EMBL/GenBank/DDBJ databases">
        <title>Genomic Encyclopedia of Archaeal and Bacterial Type Strains, Phase II (KMG-II): from individual species to whole genera.</title>
        <authorList>
            <person name="Goeker M."/>
        </authorList>
    </citation>
    <scope>NUCLEOTIDE SEQUENCE [LARGE SCALE GENOMIC DNA]</scope>
    <source>
        <strain evidence="8 9">ATCC BAA-252</strain>
    </source>
</reference>
<keyword evidence="4" id="KW-0812">Transmembrane</keyword>
<dbReference type="PANTHER" id="PTHR30462">
    <property type="entry name" value="INTERMEMBRANE TRANSPORT PROTEIN PQIB-RELATED"/>
    <property type="match status" value="1"/>
</dbReference>
<dbReference type="Pfam" id="PF02470">
    <property type="entry name" value="MlaD"/>
    <property type="match status" value="2"/>
</dbReference>
<evidence type="ECO:0000256" key="2">
    <source>
        <dbReference type="ARBA" id="ARBA00022475"/>
    </source>
</evidence>
<evidence type="ECO:0000256" key="4">
    <source>
        <dbReference type="ARBA" id="ARBA00022692"/>
    </source>
</evidence>
<evidence type="ECO:0000256" key="5">
    <source>
        <dbReference type="ARBA" id="ARBA00022989"/>
    </source>
</evidence>
<keyword evidence="9" id="KW-1185">Reference proteome</keyword>
<keyword evidence="5" id="KW-1133">Transmembrane helix</keyword>
<evidence type="ECO:0000256" key="3">
    <source>
        <dbReference type="ARBA" id="ARBA00022519"/>
    </source>
</evidence>
<evidence type="ECO:0000313" key="8">
    <source>
        <dbReference type="EMBL" id="TWI84832.1"/>
    </source>
</evidence>
<keyword evidence="6" id="KW-0472">Membrane</keyword>